<proteinExistence type="predicted"/>
<evidence type="ECO:0000259" key="1">
    <source>
        <dbReference type="PROSITE" id="PS50883"/>
    </source>
</evidence>
<dbReference type="Gene3D" id="3.20.20.450">
    <property type="entry name" value="EAL domain"/>
    <property type="match status" value="1"/>
</dbReference>
<feature type="domain" description="EAL" evidence="1">
    <location>
        <begin position="93"/>
        <end position="339"/>
    </location>
</feature>
<dbReference type="PROSITE" id="PS50883">
    <property type="entry name" value="EAL"/>
    <property type="match status" value="1"/>
</dbReference>
<keyword evidence="3" id="KW-1185">Reference proteome</keyword>
<protein>
    <submittedName>
        <fullName evidence="2">EAL domain-containing protein (Putative c-di-GMP-specific phosphodiesterase class I)</fullName>
    </submittedName>
</protein>
<dbReference type="CDD" id="cd01948">
    <property type="entry name" value="EAL"/>
    <property type="match status" value="1"/>
</dbReference>
<dbReference type="InterPro" id="IPR050706">
    <property type="entry name" value="Cyclic-di-GMP_PDE-like"/>
</dbReference>
<dbReference type="InterPro" id="IPR035919">
    <property type="entry name" value="EAL_sf"/>
</dbReference>
<dbReference type="InterPro" id="IPR001633">
    <property type="entry name" value="EAL_dom"/>
</dbReference>
<comment type="caution">
    <text evidence="2">The sequence shown here is derived from an EMBL/GenBank/DDBJ whole genome shotgun (WGS) entry which is preliminary data.</text>
</comment>
<dbReference type="Pfam" id="PF00563">
    <property type="entry name" value="EAL"/>
    <property type="match status" value="1"/>
</dbReference>
<sequence>MNFSGCKPIEDQGIVKLQPVSTLLIDALNEHGLSYIIQDDCVIHYSDSNEMMCLLQKLNSLPAELQQSIQIYIVGQRSEVNGPEWIPLKQLNRRLNDHHIMDIIKEEQFTSYMQPIVDSSEQIVAFEFLLRPAQDGVSFHPYELFEVAREAGLQSFLDRAAHISAIETSSLWVPQGIKRFVNFLPSSIYNPEYCLSYTFHTIERLKLDPRDFVFEVVETEQIDIQQLQYIFDLYRDNGIAVALDDVGAGYSTLEEMVLLRPDYVKIDRGLISECDKDPIKQREITKIVELANDFGGEVLAEGIERREEFEFCVESGIQLAQGYLFGKPSARPPKGVFAK</sequence>
<dbReference type="PANTHER" id="PTHR33121:SF15">
    <property type="entry name" value="BLUE LIGHT- AND TEMPERATURE-REGULATED ANTIREPRESSOR BLUF"/>
    <property type="match status" value="1"/>
</dbReference>
<name>A0ABS4H328_9BACL</name>
<dbReference type="RefSeq" id="WP_245252162.1">
    <property type="nucleotide sequence ID" value="NZ_CBCRVE010000006.1"/>
</dbReference>
<dbReference type="Proteomes" id="UP001519273">
    <property type="component" value="Unassembled WGS sequence"/>
</dbReference>
<evidence type="ECO:0000313" key="2">
    <source>
        <dbReference type="EMBL" id="MBP1936943.1"/>
    </source>
</evidence>
<organism evidence="2 3">
    <name type="scientific">Paenibacillus sediminis</name>
    <dbReference type="NCBI Taxonomy" id="664909"/>
    <lineage>
        <taxon>Bacteria</taxon>
        <taxon>Bacillati</taxon>
        <taxon>Bacillota</taxon>
        <taxon>Bacilli</taxon>
        <taxon>Bacillales</taxon>
        <taxon>Paenibacillaceae</taxon>
        <taxon>Paenibacillus</taxon>
    </lineage>
</organism>
<gene>
    <name evidence="2" type="ORF">J2Z20_001825</name>
</gene>
<accession>A0ABS4H328</accession>
<dbReference type="PANTHER" id="PTHR33121">
    <property type="entry name" value="CYCLIC DI-GMP PHOSPHODIESTERASE PDEF"/>
    <property type="match status" value="1"/>
</dbReference>
<reference evidence="2 3" key="1">
    <citation type="submission" date="2021-03" db="EMBL/GenBank/DDBJ databases">
        <title>Genomic Encyclopedia of Type Strains, Phase IV (KMG-IV): sequencing the most valuable type-strain genomes for metagenomic binning, comparative biology and taxonomic classification.</title>
        <authorList>
            <person name="Goeker M."/>
        </authorList>
    </citation>
    <scope>NUCLEOTIDE SEQUENCE [LARGE SCALE GENOMIC DNA]</scope>
    <source>
        <strain evidence="2 3">DSM 23491</strain>
    </source>
</reference>
<dbReference type="SMART" id="SM00052">
    <property type="entry name" value="EAL"/>
    <property type="match status" value="1"/>
</dbReference>
<dbReference type="EMBL" id="JAGGKP010000003">
    <property type="protein sequence ID" value="MBP1936943.1"/>
    <property type="molecule type" value="Genomic_DNA"/>
</dbReference>
<evidence type="ECO:0000313" key="3">
    <source>
        <dbReference type="Proteomes" id="UP001519273"/>
    </source>
</evidence>
<dbReference type="SUPFAM" id="SSF141868">
    <property type="entry name" value="EAL domain-like"/>
    <property type="match status" value="1"/>
</dbReference>